<proteinExistence type="predicted"/>
<evidence type="ECO:0000313" key="2">
    <source>
        <dbReference type="Proteomes" id="UP000230750"/>
    </source>
</evidence>
<dbReference type="STRING" id="307972.A0A2G8LDM8"/>
<name>A0A2G8LDM8_STIJA</name>
<dbReference type="InterPro" id="IPR051055">
    <property type="entry name" value="PIF1_helicase"/>
</dbReference>
<reference evidence="1 2" key="1">
    <citation type="journal article" date="2017" name="PLoS Biol.">
        <title>The sea cucumber genome provides insights into morphological evolution and visceral regeneration.</title>
        <authorList>
            <person name="Zhang X."/>
            <person name="Sun L."/>
            <person name="Yuan J."/>
            <person name="Sun Y."/>
            <person name="Gao Y."/>
            <person name="Zhang L."/>
            <person name="Li S."/>
            <person name="Dai H."/>
            <person name="Hamel J.F."/>
            <person name="Liu C."/>
            <person name="Yu Y."/>
            <person name="Liu S."/>
            <person name="Lin W."/>
            <person name="Guo K."/>
            <person name="Jin S."/>
            <person name="Xu P."/>
            <person name="Storey K.B."/>
            <person name="Huan P."/>
            <person name="Zhang T."/>
            <person name="Zhou Y."/>
            <person name="Zhang J."/>
            <person name="Lin C."/>
            <person name="Li X."/>
            <person name="Xing L."/>
            <person name="Huo D."/>
            <person name="Sun M."/>
            <person name="Wang L."/>
            <person name="Mercier A."/>
            <person name="Li F."/>
            <person name="Yang H."/>
            <person name="Xiang J."/>
        </authorList>
    </citation>
    <scope>NUCLEOTIDE SEQUENCE [LARGE SCALE GENOMIC DNA]</scope>
    <source>
        <strain evidence="1">Shaxun</strain>
        <tissue evidence="1">Muscle</tissue>
    </source>
</reference>
<accession>A0A2G8LDM8</accession>
<dbReference type="SUPFAM" id="SSF50249">
    <property type="entry name" value="Nucleic acid-binding proteins"/>
    <property type="match status" value="1"/>
</dbReference>
<dbReference type="Proteomes" id="UP000230750">
    <property type="component" value="Unassembled WGS sequence"/>
</dbReference>
<protein>
    <submittedName>
        <fullName evidence="1">Uncharacterized protein</fullName>
    </submittedName>
</protein>
<sequence length="512" mass="58011">MQKTMLLYPIKSEITEAEYGKLTQNFLNVSKLLANAKDGELNMTYDDFLKDVDLSEEEYIQAIRSSIKTPTIFLERTPAAIRVNCYMKNLLGTYGANHDIQFVTDPYACAVYIVAYMSKSQRGMSLLLDQACKEAREGNSDVRKQVRIIGNKFVNAVEEYEPNKTLTFADLIEVGRDYFEDEFPTVAPAAQQMESNESEETFSIDPNRGFNYKKLNGDKLNTLQVKYANLKVVIIDEISMMSTMMINILTEPEARGLNHFCYGVTQESDIVEVFLVTVGKSLSKTLGNKINKGKFYIVNNFSLNKREDCTYLRLPADKAKVFQTSKTFDLPKEKLKEFFMATKCTIPDALASPKKRRLTIEGTVDKVYELKEGATWKRRDVILSDVSTKKKICCKLVGQHAESVAGVSEGSTVEISNVEVDIFNERHQLKTTSLSAVKILTNQQRRSGDFEIVGVDLEENTSYVITECGNTFKMLRSILEKYDMSPDDLLNVMPVKCHLTLEGEEIVELELQ</sequence>
<dbReference type="PANTHER" id="PTHR47642:SF5">
    <property type="entry name" value="ATP-DEPENDENT DNA HELICASE"/>
    <property type="match status" value="1"/>
</dbReference>
<dbReference type="InterPro" id="IPR012340">
    <property type="entry name" value="NA-bd_OB-fold"/>
</dbReference>
<dbReference type="PANTHER" id="PTHR47642">
    <property type="entry name" value="ATP-DEPENDENT DNA HELICASE"/>
    <property type="match status" value="1"/>
</dbReference>
<dbReference type="AlphaFoldDB" id="A0A2G8LDM8"/>
<dbReference type="OrthoDB" id="10401725at2759"/>
<evidence type="ECO:0000313" key="1">
    <source>
        <dbReference type="EMBL" id="PIK58368.1"/>
    </source>
</evidence>
<comment type="caution">
    <text evidence="1">The sequence shown here is derived from an EMBL/GenBank/DDBJ whole genome shotgun (WGS) entry which is preliminary data.</text>
</comment>
<organism evidence="1 2">
    <name type="scientific">Stichopus japonicus</name>
    <name type="common">Sea cucumber</name>
    <dbReference type="NCBI Taxonomy" id="307972"/>
    <lineage>
        <taxon>Eukaryota</taxon>
        <taxon>Metazoa</taxon>
        <taxon>Echinodermata</taxon>
        <taxon>Eleutherozoa</taxon>
        <taxon>Echinozoa</taxon>
        <taxon>Holothuroidea</taxon>
        <taxon>Aspidochirotacea</taxon>
        <taxon>Aspidochirotida</taxon>
        <taxon>Stichopodidae</taxon>
        <taxon>Apostichopus</taxon>
    </lineage>
</organism>
<dbReference type="Gene3D" id="2.40.50.140">
    <property type="entry name" value="Nucleic acid-binding proteins"/>
    <property type="match status" value="1"/>
</dbReference>
<gene>
    <name evidence="1" type="ORF">BSL78_04685</name>
</gene>
<dbReference type="EMBL" id="MRZV01000114">
    <property type="protein sequence ID" value="PIK58368.1"/>
    <property type="molecule type" value="Genomic_DNA"/>
</dbReference>
<keyword evidence="2" id="KW-1185">Reference proteome</keyword>